<dbReference type="EMBL" id="CAJHNH020000590">
    <property type="protein sequence ID" value="CAG5118680.1"/>
    <property type="molecule type" value="Genomic_DNA"/>
</dbReference>
<dbReference type="GO" id="GO:0003723">
    <property type="term" value="F:RNA binding"/>
    <property type="evidence" value="ECO:0007669"/>
    <property type="project" value="TreeGrafter"/>
</dbReference>
<dbReference type="PANTHER" id="PTHR10934">
    <property type="entry name" value="60S RIBOSOMAL PROTEIN L18"/>
    <property type="match status" value="1"/>
</dbReference>
<dbReference type="Gene3D" id="3.100.10.10">
    <property type="match status" value="1"/>
</dbReference>
<dbReference type="Pfam" id="PF17135">
    <property type="entry name" value="Ribosomal_L18"/>
    <property type="match status" value="1"/>
</dbReference>
<evidence type="ECO:0000313" key="5">
    <source>
        <dbReference type="EMBL" id="CAG5118680.1"/>
    </source>
</evidence>
<dbReference type="PANTHER" id="PTHR10934:SF2">
    <property type="entry name" value="LARGE RIBOSOMAL SUBUNIT PROTEIN EL18"/>
    <property type="match status" value="1"/>
</dbReference>
<dbReference type="SUPFAM" id="SSF52080">
    <property type="entry name" value="Ribosomal proteins L15p and L18e"/>
    <property type="match status" value="1"/>
</dbReference>
<keyword evidence="3" id="KW-0687">Ribonucleoprotein</keyword>
<dbReference type="InterPro" id="IPR021131">
    <property type="entry name" value="Ribosomal_uL15/eL18"/>
</dbReference>
<accession>A0A8S3YU40</accession>
<comment type="caution">
    <text evidence="5">The sequence shown here is derived from an EMBL/GenBank/DDBJ whole genome shotgun (WGS) entry which is preliminary data.</text>
</comment>
<reference evidence="5" key="1">
    <citation type="submission" date="2021-04" db="EMBL/GenBank/DDBJ databases">
        <authorList>
            <consortium name="Molecular Ecology Group"/>
        </authorList>
    </citation>
    <scope>NUCLEOTIDE SEQUENCE</scope>
</reference>
<evidence type="ECO:0000256" key="3">
    <source>
        <dbReference type="ARBA" id="ARBA00023274"/>
    </source>
</evidence>
<dbReference type="InterPro" id="IPR036227">
    <property type="entry name" value="Ribosomal_uL15/eL18_sf"/>
</dbReference>
<keyword evidence="2" id="KW-0689">Ribosomal protein</keyword>
<organism evidence="5 6">
    <name type="scientific">Candidula unifasciata</name>
    <dbReference type="NCBI Taxonomy" id="100452"/>
    <lineage>
        <taxon>Eukaryota</taxon>
        <taxon>Metazoa</taxon>
        <taxon>Spiralia</taxon>
        <taxon>Lophotrochozoa</taxon>
        <taxon>Mollusca</taxon>
        <taxon>Gastropoda</taxon>
        <taxon>Heterobranchia</taxon>
        <taxon>Euthyneura</taxon>
        <taxon>Panpulmonata</taxon>
        <taxon>Eupulmonata</taxon>
        <taxon>Stylommatophora</taxon>
        <taxon>Helicina</taxon>
        <taxon>Helicoidea</taxon>
        <taxon>Geomitridae</taxon>
        <taxon>Candidula</taxon>
    </lineage>
</organism>
<keyword evidence="6" id="KW-1185">Reference proteome</keyword>
<evidence type="ECO:0000313" key="6">
    <source>
        <dbReference type="Proteomes" id="UP000678393"/>
    </source>
</evidence>
<dbReference type="AlphaFoldDB" id="A0A8S3YU40"/>
<evidence type="ECO:0000256" key="2">
    <source>
        <dbReference type="ARBA" id="ARBA00022980"/>
    </source>
</evidence>
<dbReference type="OrthoDB" id="6353017at2759"/>
<name>A0A8S3YU40_9EUPU</name>
<proteinExistence type="inferred from homology"/>
<dbReference type="GO" id="GO:0022625">
    <property type="term" value="C:cytosolic large ribosomal subunit"/>
    <property type="evidence" value="ECO:0007669"/>
    <property type="project" value="TreeGrafter"/>
</dbReference>
<protein>
    <recommendedName>
        <fullName evidence="4">Large ribosomal subunit protein uL15/eL18 domain-containing protein</fullName>
    </recommendedName>
</protein>
<comment type="similarity">
    <text evidence="1">Belongs to the eukaryotic ribosomal protein eL18 family.</text>
</comment>
<dbReference type="Proteomes" id="UP000678393">
    <property type="component" value="Unassembled WGS sequence"/>
</dbReference>
<dbReference type="GO" id="GO:0006412">
    <property type="term" value="P:translation"/>
    <property type="evidence" value="ECO:0007669"/>
    <property type="project" value="InterPro"/>
</dbReference>
<evidence type="ECO:0000259" key="4">
    <source>
        <dbReference type="Pfam" id="PF17135"/>
    </source>
</evidence>
<feature type="domain" description="Large ribosomal subunit protein uL15/eL18" evidence="4">
    <location>
        <begin position="3"/>
        <end position="114"/>
    </location>
</feature>
<sequence length="144" mass="16525">MCHKYDRKVRRTEPRSEDIYLRLRTNSNFNKVVSKRLFMSRTNRRPLSVSKLLRKMKKPGRDNKIAVVVGTITDDIHIHSLPKLKMCALKITDCAGGRILKAGGKILTFDQLAISPGVPHSHTKPIVRSKCHTFERARGHRKSR</sequence>
<evidence type="ECO:0000256" key="1">
    <source>
        <dbReference type="ARBA" id="ARBA00006815"/>
    </source>
</evidence>
<gene>
    <name evidence="5" type="ORF">CUNI_LOCUS4238</name>
</gene>
<dbReference type="GO" id="GO:0003735">
    <property type="term" value="F:structural constituent of ribosome"/>
    <property type="evidence" value="ECO:0007669"/>
    <property type="project" value="InterPro"/>
</dbReference>
<dbReference type="InterPro" id="IPR000039">
    <property type="entry name" value="Ribosomal_eL18"/>
</dbReference>